<evidence type="ECO:0000256" key="4">
    <source>
        <dbReference type="ARBA" id="ARBA00022989"/>
    </source>
</evidence>
<evidence type="ECO:0000256" key="3">
    <source>
        <dbReference type="ARBA" id="ARBA00022692"/>
    </source>
</evidence>
<keyword evidence="3 6" id="KW-0812">Transmembrane</keyword>
<dbReference type="Proteomes" id="UP000515297">
    <property type="component" value="Chromosome"/>
</dbReference>
<feature type="transmembrane region" description="Helical" evidence="6">
    <location>
        <begin position="44"/>
        <end position="62"/>
    </location>
</feature>
<keyword evidence="4 6" id="KW-1133">Transmembrane helix</keyword>
<dbReference type="SUPFAM" id="SSF81342">
    <property type="entry name" value="Transmembrane di-heme cytochromes"/>
    <property type="match status" value="1"/>
</dbReference>
<reference evidence="8 9" key="1">
    <citation type="submission" date="2020-08" db="EMBL/GenBank/DDBJ databases">
        <authorList>
            <person name="Liu G."/>
            <person name="Sun C."/>
        </authorList>
    </citation>
    <scope>NUCLEOTIDE SEQUENCE [LARGE SCALE GENOMIC DNA]</scope>
    <source>
        <strain evidence="8 9">OT19</strain>
    </source>
</reference>
<dbReference type="InterPro" id="IPR011577">
    <property type="entry name" value="Cyt_b561_bac/Ni-Hgenase"/>
</dbReference>
<protein>
    <submittedName>
        <fullName evidence="8">Cytochrome b/b6 domain-containing protein</fullName>
    </submittedName>
</protein>
<evidence type="ECO:0000313" key="8">
    <source>
        <dbReference type="EMBL" id="QNE04040.1"/>
    </source>
</evidence>
<dbReference type="GO" id="GO:0022904">
    <property type="term" value="P:respiratory electron transport chain"/>
    <property type="evidence" value="ECO:0007669"/>
    <property type="project" value="InterPro"/>
</dbReference>
<feature type="transmembrane region" description="Helical" evidence="6">
    <location>
        <begin position="100"/>
        <end position="123"/>
    </location>
</feature>
<dbReference type="GO" id="GO:0009055">
    <property type="term" value="F:electron transfer activity"/>
    <property type="evidence" value="ECO:0007669"/>
    <property type="project" value="InterPro"/>
</dbReference>
<feature type="transmembrane region" description="Helical" evidence="6">
    <location>
        <begin position="203"/>
        <end position="224"/>
    </location>
</feature>
<evidence type="ECO:0000256" key="6">
    <source>
        <dbReference type="SAM" id="Phobius"/>
    </source>
</evidence>
<dbReference type="InterPro" id="IPR051542">
    <property type="entry name" value="Hydrogenase_cytochrome"/>
</dbReference>
<name>A0A7G6VQM5_9SPHN</name>
<comment type="subcellular location">
    <subcellularLocation>
        <location evidence="1">Cell membrane</location>
        <topology evidence="1">Multi-pass membrane protein</topology>
    </subcellularLocation>
</comment>
<evidence type="ECO:0000313" key="9">
    <source>
        <dbReference type="Proteomes" id="UP000515297"/>
    </source>
</evidence>
<keyword evidence="2" id="KW-1003">Cell membrane</keyword>
<dbReference type="GO" id="GO:0020037">
    <property type="term" value="F:heme binding"/>
    <property type="evidence" value="ECO:0007669"/>
    <property type="project" value="TreeGrafter"/>
</dbReference>
<dbReference type="Pfam" id="PF01292">
    <property type="entry name" value="Ni_hydr_CYTB"/>
    <property type="match status" value="1"/>
</dbReference>
<organism evidence="8 9">
    <name type="scientific">Croceicoccus marinus</name>
    <dbReference type="NCBI Taxonomy" id="450378"/>
    <lineage>
        <taxon>Bacteria</taxon>
        <taxon>Pseudomonadati</taxon>
        <taxon>Pseudomonadota</taxon>
        <taxon>Alphaproteobacteria</taxon>
        <taxon>Sphingomonadales</taxon>
        <taxon>Erythrobacteraceae</taxon>
        <taxon>Croceicoccus</taxon>
    </lineage>
</organism>
<gene>
    <name evidence="8" type="ORF">H4O24_08395</name>
</gene>
<keyword evidence="5 6" id="KW-0472">Membrane</keyword>
<evidence type="ECO:0000256" key="1">
    <source>
        <dbReference type="ARBA" id="ARBA00004651"/>
    </source>
</evidence>
<feature type="domain" description="Cytochrome b561 bacterial/Ni-hydrogenase" evidence="7">
    <location>
        <begin position="11"/>
        <end position="185"/>
    </location>
</feature>
<dbReference type="AlphaFoldDB" id="A0A7G6VQM5"/>
<dbReference type="PANTHER" id="PTHR30485:SF2">
    <property type="entry name" value="BLL0597 PROTEIN"/>
    <property type="match status" value="1"/>
</dbReference>
<dbReference type="InterPro" id="IPR016174">
    <property type="entry name" value="Di-haem_cyt_TM"/>
</dbReference>
<sequence>MHDTAATKVRVWDLPIRLFHWLLVALIAFSWWSGEEHRLELHRASGYAILGLIAFRIFWGFAGTRTARFASFVKGPRAVAAYAGSLGRRKTSFVPGHNPLGGWSVVAMLVALTLMVVAGLFSVDVDGWESGPLAYYISFDQGRAAAAIHELLFNIILALIALHVAAIAFYRLWKGHRLTGAMMSGKSRLDDGETSADNSRVPIWKFAIGVILALAIAYAASIGFRL</sequence>
<dbReference type="GO" id="GO:0005886">
    <property type="term" value="C:plasma membrane"/>
    <property type="evidence" value="ECO:0007669"/>
    <property type="project" value="UniProtKB-SubCell"/>
</dbReference>
<evidence type="ECO:0000256" key="2">
    <source>
        <dbReference type="ARBA" id="ARBA00022475"/>
    </source>
</evidence>
<evidence type="ECO:0000259" key="7">
    <source>
        <dbReference type="Pfam" id="PF01292"/>
    </source>
</evidence>
<proteinExistence type="predicted"/>
<feature type="transmembrane region" description="Helical" evidence="6">
    <location>
        <begin position="151"/>
        <end position="173"/>
    </location>
</feature>
<accession>A0A7G6VQM5</accession>
<dbReference type="EMBL" id="CP060052">
    <property type="protein sequence ID" value="QNE04040.1"/>
    <property type="molecule type" value="Genomic_DNA"/>
</dbReference>
<evidence type="ECO:0000256" key="5">
    <source>
        <dbReference type="ARBA" id="ARBA00023136"/>
    </source>
</evidence>
<dbReference type="Gene3D" id="1.20.950.20">
    <property type="entry name" value="Transmembrane di-heme cytochromes, Chain C"/>
    <property type="match status" value="1"/>
</dbReference>
<feature type="transmembrane region" description="Helical" evidence="6">
    <location>
        <begin position="14"/>
        <end position="32"/>
    </location>
</feature>
<dbReference type="PANTHER" id="PTHR30485">
    <property type="entry name" value="NI/FE-HYDROGENASE 1 B-TYPE CYTOCHROME SUBUNIT"/>
    <property type="match status" value="1"/>
</dbReference>
<dbReference type="RefSeq" id="WP_185883349.1">
    <property type="nucleotide sequence ID" value="NZ_CP060052.1"/>
</dbReference>